<dbReference type="AlphaFoldDB" id="A0A2K3M6V3"/>
<proteinExistence type="predicted"/>
<evidence type="ECO:0000313" key="2">
    <source>
        <dbReference type="Proteomes" id="UP000236291"/>
    </source>
</evidence>
<dbReference type="EMBL" id="ASHM01051320">
    <property type="protein sequence ID" value="PNX86489.1"/>
    <property type="molecule type" value="Genomic_DNA"/>
</dbReference>
<protein>
    <submittedName>
        <fullName evidence="1">Obg-like ATPase 1-like protein</fullName>
    </submittedName>
</protein>
<sequence length="81" mass="9145">VKAFIEEGKDVRLGDWKAAEVEILNSFQLLTAKPVVYLVYITWHENGIMAVCTPKFMLYFIPGTAVRVPGTRGLVPETYQN</sequence>
<name>A0A2K3M6V3_TRIPR</name>
<dbReference type="ExpressionAtlas" id="A0A2K3M6V3">
    <property type="expression patterns" value="baseline"/>
</dbReference>
<organism evidence="1 2">
    <name type="scientific">Trifolium pratense</name>
    <name type="common">Red clover</name>
    <dbReference type="NCBI Taxonomy" id="57577"/>
    <lineage>
        <taxon>Eukaryota</taxon>
        <taxon>Viridiplantae</taxon>
        <taxon>Streptophyta</taxon>
        <taxon>Embryophyta</taxon>
        <taxon>Tracheophyta</taxon>
        <taxon>Spermatophyta</taxon>
        <taxon>Magnoliopsida</taxon>
        <taxon>eudicotyledons</taxon>
        <taxon>Gunneridae</taxon>
        <taxon>Pentapetalae</taxon>
        <taxon>rosids</taxon>
        <taxon>fabids</taxon>
        <taxon>Fabales</taxon>
        <taxon>Fabaceae</taxon>
        <taxon>Papilionoideae</taxon>
        <taxon>50 kb inversion clade</taxon>
        <taxon>NPAAA clade</taxon>
        <taxon>Hologalegina</taxon>
        <taxon>IRL clade</taxon>
        <taxon>Trifolieae</taxon>
        <taxon>Trifolium</taxon>
    </lineage>
</organism>
<accession>A0A2K3M6V3</accession>
<evidence type="ECO:0000313" key="1">
    <source>
        <dbReference type="EMBL" id="PNX86489.1"/>
    </source>
</evidence>
<dbReference type="Gene3D" id="1.10.150.300">
    <property type="entry name" value="TGS-like domain"/>
    <property type="match status" value="1"/>
</dbReference>
<reference evidence="1 2" key="1">
    <citation type="journal article" date="2014" name="Am. J. Bot.">
        <title>Genome assembly and annotation for red clover (Trifolium pratense; Fabaceae).</title>
        <authorList>
            <person name="Istvanek J."/>
            <person name="Jaros M."/>
            <person name="Krenek A."/>
            <person name="Repkova J."/>
        </authorList>
    </citation>
    <scope>NUCLEOTIDE SEQUENCE [LARGE SCALE GENOMIC DNA]</scope>
    <source>
        <strain evidence="2">cv. Tatra</strain>
        <tissue evidence="1">Young leaves</tissue>
    </source>
</reference>
<dbReference type="InterPro" id="IPR023192">
    <property type="entry name" value="TGS-like_dom_sf"/>
</dbReference>
<gene>
    <name evidence="1" type="ORF">L195_g042567</name>
</gene>
<dbReference type="Proteomes" id="UP000236291">
    <property type="component" value="Unassembled WGS sequence"/>
</dbReference>
<comment type="caution">
    <text evidence="1">The sequence shown here is derived from an EMBL/GenBank/DDBJ whole genome shotgun (WGS) entry which is preliminary data.</text>
</comment>
<feature type="non-terminal residue" evidence="1">
    <location>
        <position position="1"/>
    </location>
</feature>
<reference evidence="1 2" key="2">
    <citation type="journal article" date="2017" name="Front. Plant Sci.">
        <title>Gene Classification and Mining of Molecular Markers Useful in Red Clover (Trifolium pratense) Breeding.</title>
        <authorList>
            <person name="Istvanek J."/>
            <person name="Dluhosova J."/>
            <person name="Dluhos P."/>
            <person name="Patkova L."/>
            <person name="Nedelnik J."/>
            <person name="Repkova J."/>
        </authorList>
    </citation>
    <scope>NUCLEOTIDE SEQUENCE [LARGE SCALE GENOMIC DNA]</scope>
    <source>
        <strain evidence="2">cv. Tatra</strain>
        <tissue evidence="1">Young leaves</tissue>
    </source>
</reference>
<dbReference type="STRING" id="57577.A0A2K3M6V3"/>